<dbReference type="InterPro" id="IPR001478">
    <property type="entry name" value="PDZ"/>
</dbReference>
<organism evidence="2 3">
    <name type="scientific">Rotaria sordida</name>
    <dbReference type="NCBI Taxonomy" id="392033"/>
    <lineage>
        <taxon>Eukaryota</taxon>
        <taxon>Metazoa</taxon>
        <taxon>Spiralia</taxon>
        <taxon>Gnathifera</taxon>
        <taxon>Rotifera</taxon>
        <taxon>Eurotatoria</taxon>
        <taxon>Bdelloidea</taxon>
        <taxon>Philodinida</taxon>
        <taxon>Philodinidae</taxon>
        <taxon>Rotaria</taxon>
    </lineage>
</organism>
<dbReference type="SMART" id="SM00228">
    <property type="entry name" value="PDZ"/>
    <property type="match status" value="1"/>
</dbReference>
<evidence type="ECO:0000313" key="2">
    <source>
        <dbReference type="EMBL" id="CAF0786808.1"/>
    </source>
</evidence>
<dbReference type="Gene3D" id="2.30.42.10">
    <property type="match status" value="1"/>
</dbReference>
<dbReference type="Proteomes" id="UP000663882">
    <property type="component" value="Unassembled WGS sequence"/>
</dbReference>
<reference evidence="2" key="1">
    <citation type="submission" date="2021-02" db="EMBL/GenBank/DDBJ databases">
        <authorList>
            <person name="Nowell W R."/>
        </authorList>
    </citation>
    <scope>NUCLEOTIDE SEQUENCE</scope>
</reference>
<dbReference type="Pfam" id="PF00595">
    <property type="entry name" value="PDZ"/>
    <property type="match status" value="1"/>
</dbReference>
<dbReference type="SUPFAM" id="SSF50156">
    <property type="entry name" value="PDZ domain-like"/>
    <property type="match status" value="1"/>
</dbReference>
<gene>
    <name evidence="2" type="ORF">RFH988_LOCUS3207</name>
</gene>
<proteinExistence type="predicted"/>
<evidence type="ECO:0000259" key="1">
    <source>
        <dbReference type="PROSITE" id="PS50106"/>
    </source>
</evidence>
<comment type="caution">
    <text evidence="2">The sequence shown here is derived from an EMBL/GenBank/DDBJ whole genome shotgun (WGS) entry which is preliminary data.</text>
</comment>
<dbReference type="OrthoDB" id="6270329at2759"/>
<dbReference type="PROSITE" id="PS50106">
    <property type="entry name" value="PDZ"/>
    <property type="match status" value="1"/>
</dbReference>
<dbReference type="InterPro" id="IPR036034">
    <property type="entry name" value="PDZ_sf"/>
</dbReference>
<evidence type="ECO:0000313" key="3">
    <source>
        <dbReference type="Proteomes" id="UP000663882"/>
    </source>
</evidence>
<dbReference type="EMBL" id="CAJNOO010000074">
    <property type="protein sequence ID" value="CAF0786808.1"/>
    <property type="molecule type" value="Genomic_DNA"/>
</dbReference>
<protein>
    <recommendedName>
        <fullName evidence="1">PDZ domain-containing protein</fullName>
    </recommendedName>
</protein>
<accession>A0A813RW59</accession>
<feature type="domain" description="PDZ" evidence="1">
    <location>
        <begin position="128"/>
        <end position="211"/>
    </location>
</feature>
<dbReference type="AlphaFoldDB" id="A0A813RW59"/>
<sequence>MNFLSGHCCSKLNYLICGSKDFSLKKKKKQFNLRQQAIANRVSLNNKIIYKNEPSSIIFNDKNNININKQSLYDTLQQQNSSETKFKYNRDIQTMTNSSYESLLNNSNDNQLFDKYCPTINNDIIIKDVILDRNYPNQRLGLTLCYGITSTSTINIYIEQVEKKSLADHQGQLQAGDQIIKINNHRVTNRHQAIYLVNQTSQIILQIIRFKSRKTNLSNIESQLTTPKTVKKFDSGIILASNTDFEINNQFIYKKCLNQYNFIRKSSTSLSCLAFENCSNCRHNRLYSQQIQYRRCLSLNDLKIYRINEENLKFNQKDLINCEEEFKIKKTNEKSIIKPLSFNNHNDKVIERYFNYLKEYCDHNNHTNKYQLNKDVQSQNKQNCKTNRRRYRKKNIKEKTQLLIRPDNDLINKLKYDRYSTINQFQRSKINKQRFDFFQENSLNSLTEDFNLLNRIFLYENKQELKEKPYLAIKYQQESINEKEKLKKILQQYKINPNLTFQSTQYETINSTEDNPSTIII</sequence>
<name>A0A813RW59_9BILA</name>